<dbReference type="PANTHER" id="PTHR36216">
    <property type="entry name" value="TRANSCRIPTIONAL REGULATOR, TRMB"/>
    <property type="match status" value="1"/>
</dbReference>
<dbReference type="CDD" id="cd00090">
    <property type="entry name" value="HTH_ARSR"/>
    <property type="match status" value="1"/>
</dbReference>
<dbReference type="SMART" id="SM00418">
    <property type="entry name" value="HTH_ARSR"/>
    <property type="match status" value="1"/>
</dbReference>
<dbReference type="RefSeq" id="WP_138246216.1">
    <property type="nucleotide sequence ID" value="NZ_CP040330.1"/>
</dbReference>
<feature type="domain" description="HTH arsR-type" evidence="1">
    <location>
        <begin position="69"/>
        <end position="149"/>
    </location>
</feature>
<dbReference type="Proteomes" id="UP000302218">
    <property type="component" value="Chromosome"/>
</dbReference>
<accession>A0A4P8WKF5</accession>
<dbReference type="Pfam" id="PF24266">
    <property type="entry name" value="HTH_HVO_0163_N"/>
    <property type="match status" value="1"/>
</dbReference>
<dbReference type="Gene3D" id="1.10.10.10">
    <property type="entry name" value="Winged helix-like DNA-binding domain superfamily/Winged helix DNA-binding domain"/>
    <property type="match status" value="2"/>
</dbReference>
<dbReference type="AlphaFoldDB" id="A0A4P8WKF5"/>
<dbReference type="InterPro" id="IPR011991">
    <property type="entry name" value="ArsR-like_HTH"/>
</dbReference>
<dbReference type="InterPro" id="IPR036388">
    <property type="entry name" value="WH-like_DNA-bd_sf"/>
</dbReference>
<gene>
    <name evidence="2" type="ORF">FEJ81_15915</name>
</gene>
<evidence type="ECO:0000313" key="3">
    <source>
        <dbReference type="Proteomes" id="UP000302218"/>
    </source>
</evidence>
<dbReference type="OrthoDB" id="28610at2157"/>
<reference evidence="3" key="1">
    <citation type="submission" date="2019-05" db="EMBL/GenBank/DDBJ databases">
        <title>Genome sequence and methylation pattern of the halophilic Archaeon Natrinema versiforme BOL5-4.</title>
        <authorList>
            <person name="DasSarma P."/>
            <person name="Anton B.P."/>
            <person name="DasSarma S.L."/>
            <person name="Martinez F.L."/>
            <person name="Guzman D."/>
            <person name="Roberts R.J."/>
            <person name="DasSarma S."/>
        </authorList>
    </citation>
    <scope>NUCLEOTIDE SEQUENCE [LARGE SCALE GENOMIC DNA]</scope>
    <source>
        <strain evidence="3">BOL5-4</strain>
    </source>
</reference>
<dbReference type="InterPro" id="IPR036390">
    <property type="entry name" value="WH_DNA-bd_sf"/>
</dbReference>
<dbReference type="KEGG" id="nvr:FEJ81_15915"/>
<protein>
    <submittedName>
        <fullName evidence="2">MarR family transcriptional regulator</fullName>
    </submittedName>
</protein>
<dbReference type="EMBL" id="CP040330">
    <property type="protein sequence ID" value="QCS43765.1"/>
    <property type="molecule type" value="Genomic_DNA"/>
</dbReference>
<evidence type="ECO:0000313" key="2">
    <source>
        <dbReference type="EMBL" id="QCS43765.1"/>
    </source>
</evidence>
<organism evidence="2 3">
    <name type="scientific">Natrinema versiforme</name>
    <dbReference type="NCBI Taxonomy" id="88724"/>
    <lineage>
        <taxon>Archaea</taxon>
        <taxon>Methanobacteriati</taxon>
        <taxon>Methanobacteriota</taxon>
        <taxon>Stenosarchaea group</taxon>
        <taxon>Halobacteria</taxon>
        <taxon>Halobacteriales</taxon>
        <taxon>Natrialbaceae</taxon>
        <taxon>Natrinema</taxon>
    </lineage>
</organism>
<dbReference type="PANTHER" id="PTHR36216:SF1">
    <property type="entry name" value="HTH ARSR-TYPE DOMAIN-CONTAINING PROTEIN"/>
    <property type="match status" value="1"/>
</dbReference>
<dbReference type="GO" id="GO:0003700">
    <property type="term" value="F:DNA-binding transcription factor activity"/>
    <property type="evidence" value="ECO:0007669"/>
    <property type="project" value="InterPro"/>
</dbReference>
<proteinExistence type="predicted"/>
<dbReference type="InterPro" id="IPR056504">
    <property type="entry name" value="HTH_HVO_0163_N"/>
</dbReference>
<dbReference type="Pfam" id="PF12840">
    <property type="entry name" value="HTH_20"/>
    <property type="match status" value="1"/>
</dbReference>
<sequence>MTDTRQQIQAHIGDNAGVHFNELVRESDFAPGQVQYHVRRLREDDRLVREEFYGRTHYYPPAYDEWERAALALFRRETAREIVVYLIDHEPAAPGDIADALGIARSTLEYHLNRLVEHELVTKRYDDRNRVILELAEPEATGRLLATVTPTVPDRLVDRFTRLVDELLAGGQESR</sequence>
<dbReference type="GeneID" id="40266790"/>
<evidence type="ECO:0000259" key="1">
    <source>
        <dbReference type="SMART" id="SM00418"/>
    </source>
</evidence>
<dbReference type="InterPro" id="IPR001845">
    <property type="entry name" value="HTH_ArsR_DNA-bd_dom"/>
</dbReference>
<name>A0A4P8WKF5_9EURY</name>
<dbReference type="SUPFAM" id="SSF46785">
    <property type="entry name" value="Winged helix' DNA-binding domain"/>
    <property type="match status" value="2"/>
</dbReference>